<reference evidence="1 2" key="1">
    <citation type="submission" date="2022-06" db="EMBL/GenBank/DDBJ databases">
        <title>Halogeometricum sp. a new haloarchaeum isolate from saline soil.</title>
        <authorList>
            <person name="Strakova D."/>
            <person name="Galisteo C."/>
            <person name="Sanchez-Porro C."/>
            <person name="Ventosa A."/>
        </authorList>
    </citation>
    <scope>NUCLEOTIDE SEQUENCE [LARGE SCALE GENOMIC DNA]</scope>
    <source>
        <strain evidence="1 2">S1BR25-6</strain>
    </source>
</reference>
<dbReference type="InterPro" id="IPR023906">
    <property type="entry name" value="rSAM_target_put"/>
</dbReference>
<dbReference type="EMBL" id="JAMQOP010000003">
    <property type="protein sequence ID" value="MDS0300256.1"/>
    <property type="molecule type" value="Genomic_DNA"/>
</dbReference>
<accession>A0ABU2GHJ1</accession>
<comment type="caution">
    <text evidence="1">The sequence shown here is derived from an EMBL/GenBank/DDBJ whole genome shotgun (WGS) entry which is preliminary data.</text>
</comment>
<name>A0ABU2GHJ1_9EURY</name>
<keyword evidence="2" id="KW-1185">Reference proteome</keyword>
<evidence type="ECO:0000313" key="1">
    <source>
        <dbReference type="EMBL" id="MDS0300256.1"/>
    </source>
</evidence>
<dbReference type="NCBIfam" id="TIGR03995">
    <property type="entry name" value="target_X_rSAM"/>
    <property type="match status" value="1"/>
</dbReference>
<protein>
    <submittedName>
        <fullName evidence="1">CGCGG family rSAM-modified RiPP protein</fullName>
    </submittedName>
</protein>
<evidence type="ECO:0000313" key="2">
    <source>
        <dbReference type="Proteomes" id="UP001257060"/>
    </source>
</evidence>
<dbReference type="RefSeq" id="WP_310925151.1">
    <property type="nucleotide sequence ID" value="NZ_JAMQOP010000003.1"/>
</dbReference>
<gene>
    <name evidence="1" type="ORF">NDI76_16030</name>
</gene>
<organism evidence="1 2">
    <name type="scientific">Halogeometricum salsisoli</name>
    <dbReference type="NCBI Taxonomy" id="2950536"/>
    <lineage>
        <taxon>Archaea</taxon>
        <taxon>Methanobacteriati</taxon>
        <taxon>Methanobacteriota</taxon>
        <taxon>Stenosarchaea group</taxon>
        <taxon>Halobacteria</taxon>
        <taxon>Halobacteriales</taxon>
        <taxon>Haloferacaceae</taxon>
        <taxon>Halogeometricum</taxon>
    </lineage>
</organism>
<dbReference type="Pfam" id="PF26005">
    <property type="entry name" value="rSAM_target_put"/>
    <property type="match status" value="1"/>
</dbReference>
<proteinExistence type="predicted"/>
<dbReference type="Proteomes" id="UP001257060">
    <property type="component" value="Unassembled WGS sequence"/>
</dbReference>
<sequence length="109" mass="11937">MGDHTLDGVEPVTDRIHHNSWSANLEKPIHGDRRDAVVAGALEAVEHTAPGYHVNLVTHGAHGRPEEYLGPALREAFGGGVEWSYVEQCGCGGHVLRVRVFEREPVTHD</sequence>